<sequence>MSVSVKGIDSERGNDGGEGRPPCPAPPARYPPRWGAGAARRAGAAYPKHSTWPALTSPLTPAPPRPPCCAACLVCGREWGQGAGWMAGTWGLTRHLHARCTPLGGGGGGGRCDCLLPQRRAAGGCRVPGAGWCSEAE</sequence>
<evidence type="ECO:0000256" key="1">
    <source>
        <dbReference type="SAM" id="MobiDB-lite"/>
    </source>
</evidence>
<keyword evidence="3" id="KW-1185">Reference proteome</keyword>
<dbReference type="Proteomes" id="UP001487740">
    <property type="component" value="Unassembled WGS sequence"/>
</dbReference>
<feature type="region of interest" description="Disordered" evidence="1">
    <location>
        <begin position="1"/>
        <end position="36"/>
    </location>
</feature>
<dbReference type="AlphaFoldDB" id="A0AAW0UMI3"/>
<proteinExistence type="predicted"/>
<feature type="compositionally biased region" description="Basic and acidic residues" evidence="1">
    <location>
        <begin position="8"/>
        <end position="18"/>
    </location>
</feature>
<dbReference type="EMBL" id="JARAKH010000009">
    <property type="protein sequence ID" value="KAK8401339.1"/>
    <property type="molecule type" value="Genomic_DNA"/>
</dbReference>
<evidence type="ECO:0000313" key="2">
    <source>
        <dbReference type="EMBL" id="KAK8401339.1"/>
    </source>
</evidence>
<evidence type="ECO:0000313" key="3">
    <source>
        <dbReference type="Proteomes" id="UP001487740"/>
    </source>
</evidence>
<protein>
    <submittedName>
        <fullName evidence="2">Uncharacterized protein</fullName>
    </submittedName>
</protein>
<comment type="caution">
    <text evidence="2">The sequence shown here is derived from an EMBL/GenBank/DDBJ whole genome shotgun (WGS) entry which is preliminary data.</text>
</comment>
<feature type="compositionally biased region" description="Pro residues" evidence="1">
    <location>
        <begin position="21"/>
        <end position="30"/>
    </location>
</feature>
<gene>
    <name evidence="2" type="ORF">O3P69_002832</name>
</gene>
<organism evidence="2 3">
    <name type="scientific">Scylla paramamosain</name>
    <name type="common">Mud crab</name>
    <dbReference type="NCBI Taxonomy" id="85552"/>
    <lineage>
        <taxon>Eukaryota</taxon>
        <taxon>Metazoa</taxon>
        <taxon>Ecdysozoa</taxon>
        <taxon>Arthropoda</taxon>
        <taxon>Crustacea</taxon>
        <taxon>Multicrustacea</taxon>
        <taxon>Malacostraca</taxon>
        <taxon>Eumalacostraca</taxon>
        <taxon>Eucarida</taxon>
        <taxon>Decapoda</taxon>
        <taxon>Pleocyemata</taxon>
        <taxon>Brachyura</taxon>
        <taxon>Eubrachyura</taxon>
        <taxon>Portunoidea</taxon>
        <taxon>Portunidae</taxon>
        <taxon>Portuninae</taxon>
        <taxon>Scylla</taxon>
    </lineage>
</organism>
<name>A0AAW0UMI3_SCYPA</name>
<reference evidence="2 3" key="1">
    <citation type="submission" date="2023-03" db="EMBL/GenBank/DDBJ databases">
        <title>High-quality genome of Scylla paramamosain provides insights in environmental adaptation.</title>
        <authorList>
            <person name="Zhang L."/>
        </authorList>
    </citation>
    <scope>NUCLEOTIDE SEQUENCE [LARGE SCALE GENOMIC DNA]</scope>
    <source>
        <strain evidence="2">LZ_2023a</strain>
        <tissue evidence="2">Muscle</tissue>
    </source>
</reference>
<accession>A0AAW0UMI3</accession>